<dbReference type="EMBL" id="JAGTTL010000006">
    <property type="protein sequence ID" value="KAK6321793.1"/>
    <property type="molecule type" value="Genomic_DNA"/>
</dbReference>
<reference evidence="1 2" key="1">
    <citation type="submission" date="2021-04" db="EMBL/GenBank/DDBJ databases">
        <authorList>
            <person name="De Guttry C."/>
            <person name="Zahm M."/>
            <person name="Klopp C."/>
            <person name="Cabau C."/>
            <person name="Louis A."/>
            <person name="Berthelot C."/>
            <person name="Parey E."/>
            <person name="Roest Crollius H."/>
            <person name="Montfort J."/>
            <person name="Robinson-Rechavi M."/>
            <person name="Bucao C."/>
            <person name="Bouchez O."/>
            <person name="Gislard M."/>
            <person name="Lluch J."/>
            <person name="Milhes M."/>
            <person name="Lampietro C."/>
            <person name="Lopez Roques C."/>
            <person name="Donnadieu C."/>
            <person name="Braasch I."/>
            <person name="Desvignes T."/>
            <person name="Postlethwait J."/>
            <person name="Bobe J."/>
            <person name="Wedekind C."/>
            <person name="Guiguen Y."/>
        </authorList>
    </citation>
    <scope>NUCLEOTIDE SEQUENCE [LARGE SCALE GENOMIC DNA]</scope>
    <source>
        <strain evidence="1">Cs_M1</strain>
        <tissue evidence="1">Blood</tissue>
    </source>
</reference>
<accession>A0AAN8LZH1</accession>
<protein>
    <submittedName>
        <fullName evidence="1">Uncharacterized protein</fullName>
    </submittedName>
</protein>
<dbReference type="AlphaFoldDB" id="A0AAN8LZH1"/>
<dbReference type="Proteomes" id="UP001356427">
    <property type="component" value="Unassembled WGS sequence"/>
</dbReference>
<evidence type="ECO:0000313" key="2">
    <source>
        <dbReference type="Proteomes" id="UP001356427"/>
    </source>
</evidence>
<evidence type="ECO:0000313" key="1">
    <source>
        <dbReference type="EMBL" id="KAK6321793.1"/>
    </source>
</evidence>
<organism evidence="1 2">
    <name type="scientific">Coregonus suidteri</name>
    <dbReference type="NCBI Taxonomy" id="861788"/>
    <lineage>
        <taxon>Eukaryota</taxon>
        <taxon>Metazoa</taxon>
        <taxon>Chordata</taxon>
        <taxon>Craniata</taxon>
        <taxon>Vertebrata</taxon>
        <taxon>Euteleostomi</taxon>
        <taxon>Actinopterygii</taxon>
        <taxon>Neopterygii</taxon>
        <taxon>Teleostei</taxon>
        <taxon>Protacanthopterygii</taxon>
        <taxon>Salmoniformes</taxon>
        <taxon>Salmonidae</taxon>
        <taxon>Coregoninae</taxon>
        <taxon>Coregonus</taxon>
    </lineage>
</organism>
<name>A0AAN8LZH1_9TELE</name>
<sequence>MTSGGVEGRQGGGGGCGSQYLGGQTILRDAVFQSREGAFLSEQEMIGNLLNPTEVFLFQMTSSRSRSWVCCWTSDCQ</sequence>
<comment type="caution">
    <text evidence="1">The sequence shown here is derived from an EMBL/GenBank/DDBJ whole genome shotgun (WGS) entry which is preliminary data.</text>
</comment>
<keyword evidence="2" id="KW-1185">Reference proteome</keyword>
<proteinExistence type="predicted"/>
<gene>
    <name evidence="1" type="ORF">J4Q44_G00087690</name>
</gene>